<dbReference type="PANTHER" id="PTHR31170">
    <property type="entry name" value="BNAC04G53230D PROTEIN"/>
    <property type="match status" value="1"/>
</dbReference>
<protein>
    <submittedName>
        <fullName evidence="2">Uncharacterized protein</fullName>
    </submittedName>
</protein>
<keyword evidence="3" id="KW-1185">Reference proteome</keyword>
<evidence type="ECO:0000256" key="1">
    <source>
        <dbReference type="SAM" id="MobiDB-lite"/>
    </source>
</evidence>
<feature type="compositionally biased region" description="Low complexity" evidence="1">
    <location>
        <begin position="13"/>
        <end position="28"/>
    </location>
</feature>
<gene>
    <name evidence="2" type="ORF">FCM35_KLT16359</name>
</gene>
<dbReference type="InterPro" id="IPR004158">
    <property type="entry name" value="DUF247_pln"/>
</dbReference>
<name>A0A833RPI9_9POAL</name>
<dbReference type="AlphaFoldDB" id="A0A833RPI9"/>
<comment type="caution">
    <text evidence="2">The sequence shown here is derived from an EMBL/GenBank/DDBJ whole genome shotgun (WGS) entry which is preliminary data.</text>
</comment>
<accession>A0A833RPI9</accession>
<dbReference type="Proteomes" id="UP000623129">
    <property type="component" value="Unassembled WGS sequence"/>
</dbReference>
<proteinExistence type="predicted"/>
<dbReference type="OrthoDB" id="672127at2759"/>
<reference evidence="2" key="1">
    <citation type="submission" date="2020-01" db="EMBL/GenBank/DDBJ databases">
        <title>Genome sequence of Kobresia littledalei, the first chromosome-level genome in the family Cyperaceae.</title>
        <authorList>
            <person name="Qu G."/>
        </authorList>
    </citation>
    <scope>NUCLEOTIDE SEQUENCE</scope>
    <source>
        <strain evidence="2">C.B.Clarke</strain>
        <tissue evidence="2">Leaf</tissue>
    </source>
</reference>
<feature type="region of interest" description="Disordered" evidence="1">
    <location>
        <begin position="1"/>
        <end position="31"/>
    </location>
</feature>
<dbReference type="EMBL" id="SWLB01000004">
    <property type="protein sequence ID" value="KAF3338888.1"/>
    <property type="molecule type" value="Genomic_DNA"/>
</dbReference>
<evidence type="ECO:0000313" key="3">
    <source>
        <dbReference type="Proteomes" id="UP000623129"/>
    </source>
</evidence>
<organism evidence="2 3">
    <name type="scientific">Carex littledalei</name>
    <dbReference type="NCBI Taxonomy" id="544730"/>
    <lineage>
        <taxon>Eukaryota</taxon>
        <taxon>Viridiplantae</taxon>
        <taxon>Streptophyta</taxon>
        <taxon>Embryophyta</taxon>
        <taxon>Tracheophyta</taxon>
        <taxon>Spermatophyta</taxon>
        <taxon>Magnoliopsida</taxon>
        <taxon>Liliopsida</taxon>
        <taxon>Poales</taxon>
        <taxon>Cyperaceae</taxon>
        <taxon>Cyperoideae</taxon>
        <taxon>Cariceae</taxon>
        <taxon>Carex</taxon>
        <taxon>Carex subgen. Euthyceras</taxon>
    </lineage>
</organism>
<sequence length="167" mass="18942">MASQWKWCIPSTPDGQGNNEQNNPPNDGAHASWMKIHSRRNAPKRVKNAYELYLTAGVTFEKRAHKDGFGVTFENGILQIPHLQLDPNQITLLANLVAFEEFKPSTKRLLTSYILLVDGLINTKKDVELLQRLGLFTNKLSSTQMALTYFNDIGNFCSVNDDHYCQE</sequence>
<dbReference type="Pfam" id="PF03140">
    <property type="entry name" value="DUF247"/>
    <property type="match status" value="1"/>
</dbReference>
<dbReference type="PANTHER" id="PTHR31170:SF25">
    <property type="entry name" value="BNAA09G04570D PROTEIN"/>
    <property type="match status" value="1"/>
</dbReference>
<evidence type="ECO:0000313" key="2">
    <source>
        <dbReference type="EMBL" id="KAF3338888.1"/>
    </source>
</evidence>